<proteinExistence type="inferred from homology"/>
<dbReference type="GO" id="GO:0000270">
    <property type="term" value="P:peptidoglycan metabolic process"/>
    <property type="evidence" value="ECO:0007669"/>
    <property type="project" value="InterPro"/>
</dbReference>
<protein>
    <submittedName>
        <fullName evidence="4">Lytic transglycosylase</fullName>
    </submittedName>
</protein>
<dbReference type="PANTHER" id="PTHR33734">
    <property type="entry name" value="LYSM DOMAIN-CONTAINING GPI-ANCHORED PROTEIN 2"/>
    <property type="match status" value="1"/>
</dbReference>
<organism evidence="4 5">
    <name type="scientific">Bizionia arctica</name>
    <dbReference type="NCBI Taxonomy" id="1495645"/>
    <lineage>
        <taxon>Bacteria</taxon>
        <taxon>Pseudomonadati</taxon>
        <taxon>Bacteroidota</taxon>
        <taxon>Flavobacteriia</taxon>
        <taxon>Flavobacteriales</taxon>
        <taxon>Flavobacteriaceae</taxon>
        <taxon>Bizionia</taxon>
    </lineage>
</organism>
<dbReference type="InterPro" id="IPR000189">
    <property type="entry name" value="Transglyc_AS"/>
</dbReference>
<dbReference type="CDD" id="cd16894">
    <property type="entry name" value="MltD-like"/>
    <property type="match status" value="1"/>
</dbReference>
<feature type="domain" description="LysM" evidence="3">
    <location>
        <begin position="413"/>
        <end position="456"/>
    </location>
</feature>
<dbReference type="SMART" id="SM00257">
    <property type="entry name" value="LysM"/>
    <property type="match status" value="2"/>
</dbReference>
<evidence type="ECO:0000256" key="2">
    <source>
        <dbReference type="SAM" id="SignalP"/>
    </source>
</evidence>
<dbReference type="Gene3D" id="1.10.530.10">
    <property type="match status" value="1"/>
</dbReference>
<accession>A0A917LKR1</accession>
<dbReference type="Pfam" id="PF01464">
    <property type="entry name" value="SLT"/>
    <property type="match status" value="1"/>
</dbReference>
<dbReference type="RefSeq" id="WP_188461636.1">
    <property type="nucleotide sequence ID" value="NZ_BMFQ01000001.1"/>
</dbReference>
<gene>
    <name evidence="4" type="primary">mltD</name>
    <name evidence="4" type="ORF">GCM10010976_05530</name>
</gene>
<comment type="caution">
    <text evidence="4">The sequence shown here is derived from an EMBL/GenBank/DDBJ whole genome shotgun (WGS) entry which is preliminary data.</text>
</comment>
<dbReference type="InterPro" id="IPR018392">
    <property type="entry name" value="LysM"/>
</dbReference>
<reference evidence="4" key="2">
    <citation type="submission" date="2020-09" db="EMBL/GenBank/DDBJ databases">
        <authorList>
            <person name="Sun Q."/>
            <person name="Zhou Y."/>
        </authorList>
    </citation>
    <scope>NUCLEOTIDE SEQUENCE</scope>
    <source>
        <strain evidence="4">CGMCC 1.12751</strain>
    </source>
</reference>
<dbReference type="SUPFAM" id="SSF54106">
    <property type="entry name" value="LysM domain"/>
    <property type="match status" value="2"/>
</dbReference>
<dbReference type="AlphaFoldDB" id="A0A917LKR1"/>
<evidence type="ECO:0000313" key="5">
    <source>
        <dbReference type="Proteomes" id="UP000625976"/>
    </source>
</evidence>
<reference evidence="4" key="1">
    <citation type="journal article" date="2014" name="Int. J. Syst. Evol. Microbiol.">
        <title>Complete genome sequence of Corynebacterium casei LMG S-19264T (=DSM 44701T), isolated from a smear-ripened cheese.</title>
        <authorList>
            <consortium name="US DOE Joint Genome Institute (JGI-PGF)"/>
            <person name="Walter F."/>
            <person name="Albersmeier A."/>
            <person name="Kalinowski J."/>
            <person name="Ruckert C."/>
        </authorList>
    </citation>
    <scope>NUCLEOTIDE SEQUENCE</scope>
    <source>
        <strain evidence="4">CGMCC 1.12751</strain>
    </source>
</reference>
<dbReference type="PANTHER" id="PTHR33734:SF22">
    <property type="entry name" value="MEMBRANE-BOUND LYTIC MUREIN TRANSGLYCOSYLASE D"/>
    <property type="match status" value="1"/>
</dbReference>
<feature type="domain" description="LysM" evidence="3">
    <location>
        <begin position="483"/>
        <end position="527"/>
    </location>
</feature>
<dbReference type="GO" id="GO:0016020">
    <property type="term" value="C:membrane"/>
    <property type="evidence" value="ECO:0007669"/>
    <property type="project" value="InterPro"/>
</dbReference>
<keyword evidence="2" id="KW-0732">Signal</keyword>
<evidence type="ECO:0000259" key="3">
    <source>
        <dbReference type="PROSITE" id="PS51782"/>
    </source>
</evidence>
<sequence>MNFKKIYFLLFFLSISISYAQDSLEVKNLNDKLSKADLVEGENYVVDTIIDGKTIYKNKIGIVPKISELDSLRDHELAMEIDAKWFEELYNNTLYDTIYKTVSDLDYKTIDYPELSTDTLKARLARLNARTPFNVEYNPSLESVIKNFLKNRRGYFERIMGLSSFYFPMFEREMDAYNIPLEMKYLAIVESALNPRAKSRVGATGLWQFMYATGKQYGLDVSSYVDERSDPIKSTTTAAVYLSKLYEIFGDWDLALAAYNSGPGNVSKAIRRSGGYENYWNIRHNLPRETAGYVPAFLATMYIFEYAKEHGFVSEKPMFYAFETDTIRVKQMITLDQVAEATDLTIEELQFLNPSYKLDIIPVVENKNYYLRLPRTSIGTFVTNESTIYTSAKAELDAREKQLPQFSAMSSKLTYRVKSGDNLGYIARKYSVRVSDIKRWNGLRSNNISIGQRLSLYPRNPVATQETNSTPKPVTTTTSSGQNIYTVKSGDSLWSISQKFPGVSIQNLRDWNDISGSNLKPGMKLKISKG</sequence>
<dbReference type="InterPro" id="IPR008258">
    <property type="entry name" value="Transglycosylase_SLT_dom_1"/>
</dbReference>
<comment type="similarity">
    <text evidence="1">Belongs to the transglycosylase Slt family.</text>
</comment>
<dbReference type="InterPro" id="IPR036779">
    <property type="entry name" value="LysM_dom_sf"/>
</dbReference>
<dbReference type="GO" id="GO:0008932">
    <property type="term" value="F:lytic endotransglycosylase activity"/>
    <property type="evidence" value="ECO:0007669"/>
    <property type="project" value="TreeGrafter"/>
</dbReference>
<dbReference type="SUPFAM" id="SSF53955">
    <property type="entry name" value="Lysozyme-like"/>
    <property type="match status" value="1"/>
</dbReference>
<dbReference type="Gene3D" id="3.10.350.10">
    <property type="entry name" value="LysM domain"/>
    <property type="match status" value="2"/>
</dbReference>
<dbReference type="PROSITE" id="PS00922">
    <property type="entry name" value="TRANSGLYCOSYLASE"/>
    <property type="match status" value="1"/>
</dbReference>
<evidence type="ECO:0000256" key="1">
    <source>
        <dbReference type="ARBA" id="ARBA00007734"/>
    </source>
</evidence>
<dbReference type="EMBL" id="BMFQ01000001">
    <property type="protein sequence ID" value="GGG36748.1"/>
    <property type="molecule type" value="Genomic_DNA"/>
</dbReference>
<dbReference type="InterPro" id="IPR023346">
    <property type="entry name" value="Lysozyme-like_dom_sf"/>
</dbReference>
<feature type="signal peptide" evidence="2">
    <location>
        <begin position="1"/>
        <end position="20"/>
    </location>
</feature>
<dbReference type="PROSITE" id="PS51782">
    <property type="entry name" value="LYSM"/>
    <property type="match status" value="2"/>
</dbReference>
<dbReference type="Pfam" id="PF01476">
    <property type="entry name" value="LysM"/>
    <property type="match status" value="2"/>
</dbReference>
<feature type="chain" id="PRO_5037686771" evidence="2">
    <location>
        <begin position="21"/>
        <end position="530"/>
    </location>
</feature>
<name>A0A917LKR1_9FLAO</name>
<dbReference type="Proteomes" id="UP000625976">
    <property type="component" value="Unassembled WGS sequence"/>
</dbReference>
<evidence type="ECO:0000313" key="4">
    <source>
        <dbReference type="EMBL" id="GGG36748.1"/>
    </source>
</evidence>
<keyword evidence="5" id="KW-1185">Reference proteome</keyword>
<dbReference type="CDD" id="cd00118">
    <property type="entry name" value="LysM"/>
    <property type="match status" value="2"/>
</dbReference>